<dbReference type="InterPro" id="IPR020456">
    <property type="entry name" value="Acylphosphatase"/>
</dbReference>
<evidence type="ECO:0000256" key="1">
    <source>
        <dbReference type="ARBA" id="ARBA00005614"/>
    </source>
</evidence>
<evidence type="ECO:0000313" key="8">
    <source>
        <dbReference type="Proteomes" id="UP000562254"/>
    </source>
</evidence>
<dbReference type="RefSeq" id="WP_184486019.1">
    <property type="nucleotide sequence ID" value="NZ_JACIJE010000008.1"/>
</dbReference>
<dbReference type="PROSITE" id="PS51160">
    <property type="entry name" value="ACYLPHOSPHATASE_3"/>
    <property type="match status" value="1"/>
</dbReference>
<comment type="catalytic activity">
    <reaction evidence="3 4">
        <text>an acyl phosphate + H2O = a carboxylate + phosphate + H(+)</text>
        <dbReference type="Rhea" id="RHEA:14965"/>
        <dbReference type="ChEBI" id="CHEBI:15377"/>
        <dbReference type="ChEBI" id="CHEBI:15378"/>
        <dbReference type="ChEBI" id="CHEBI:29067"/>
        <dbReference type="ChEBI" id="CHEBI:43474"/>
        <dbReference type="ChEBI" id="CHEBI:59918"/>
        <dbReference type="EC" id="3.6.1.7"/>
    </reaction>
</comment>
<dbReference type="SUPFAM" id="SSF54975">
    <property type="entry name" value="Acylphosphatase/BLUF domain-like"/>
    <property type="match status" value="1"/>
</dbReference>
<name>A0A840Y870_9PROT</name>
<dbReference type="PRINTS" id="PR00112">
    <property type="entry name" value="ACYLPHPHTASE"/>
</dbReference>
<keyword evidence="4 7" id="KW-0378">Hydrolase</keyword>
<evidence type="ECO:0000256" key="5">
    <source>
        <dbReference type="RuleBase" id="RU004168"/>
    </source>
</evidence>
<evidence type="ECO:0000256" key="2">
    <source>
        <dbReference type="ARBA" id="ARBA00012150"/>
    </source>
</evidence>
<gene>
    <name evidence="7" type="ORF">FHS88_002922</name>
</gene>
<dbReference type="InterPro" id="IPR001792">
    <property type="entry name" value="Acylphosphatase-like_dom"/>
</dbReference>
<dbReference type="PANTHER" id="PTHR47268:SF4">
    <property type="entry name" value="ACYLPHOSPHATASE"/>
    <property type="match status" value="1"/>
</dbReference>
<feature type="active site" evidence="4">
    <location>
        <position position="36"/>
    </location>
</feature>
<comment type="caution">
    <text evidence="7">The sequence shown here is derived from an EMBL/GenBank/DDBJ whole genome shotgun (WGS) entry which is preliminary data.</text>
</comment>
<proteinExistence type="inferred from homology"/>
<keyword evidence="8" id="KW-1185">Reference proteome</keyword>
<evidence type="ECO:0000313" key="7">
    <source>
        <dbReference type="EMBL" id="MBB5690782.1"/>
    </source>
</evidence>
<dbReference type="GO" id="GO:0003998">
    <property type="term" value="F:acylphosphatase activity"/>
    <property type="evidence" value="ECO:0007669"/>
    <property type="project" value="UniProtKB-EC"/>
</dbReference>
<evidence type="ECO:0000256" key="3">
    <source>
        <dbReference type="ARBA" id="ARBA00047645"/>
    </source>
</evidence>
<comment type="similarity">
    <text evidence="1 5">Belongs to the acylphosphatase family.</text>
</comment>
<dbReference type="EC" id="3.6.1.7" evidence="2 4"/>
<accession>A0A840Y870</accession>
<feature type="active site" evidence="4">
    <location>
        <position position="18"/>
    </location>
</feature>
<feature type="domain" description="Acylphosphatase-like" evidence="6">
    <location>
        <begin position="3"/>
        <end position="89"/>
    </location>
</feature>
<dbReference type="Pfam" id="PF00708">
    <property type="entry name" value="Acylphosphatase"/>
    <property type="match status" value="1"/>
</dbReference>
<reference evidence="7 8" key="1">
    <citation type="submission" date="2020-08" db="EMBL/GenBank/DDBJ databases">
        <title>Genomic Encyclopedia of Type Strains, Phase IV (KMG-IV): sequencing the most valuable type-strain genomes for metagenomic binning, comparative biology and taxonomic classification.</title>
        <authorList>
            <person name="Goeker M."/>
        </authorList>
    </citation>
    <scope>NUCLEOTIDE SEQUENCE [LARGE SCALE GENOMIC DNA]</scope>
    <source>
        <strain evidence="7 8">DSM 25895</strain>
    </source>
</reference>
<evidence type="ECO:0000256" key="4">
    <source>
        <dbReference type="PROSITE-ProRule" id="PRU00520"/>
    </source>
</evidence>
<dbReference type="EMBL" id="JACIJE010000008">
    <property type="protein sequence ID" value="MBB5690782.1"/>
    <property type="molecule type" value="Genomic_DNA"/>
</dbReference>
<sequence length="91" mass="9820">MTARRVLIEGRVQGVGYRDWMVREARRLGVSGWVRNRADGRVEALVAGDAAAVAALLAACRRGPPLARVEALREEAADPPAEEGFRRLPGG</sequence>
<dbReference type="AlphaFoldDB" id="A0A840Y870"/>
<dbReference type="PANTHER" id="PTHR47268">
    <property type="entry name" value="ACYLPHOSPHATASE"/>
    <property type="match status" value="1"/>
</dbReference>
<dbReference type="InterPro" id="IPR017968">
    <property type="entry name" value="Acylphosphatase_CS"/>
</dbReference>
<dbReference type="InterPro" id="IPR036046">
    <property type="entry name" value="Acylphosphatase-like_dom_sf"/>
</dbReference>
<protein>
    <recommendedName>
        <fullName evidence="2 4">acylphosphatase</fullName>
        <ecNumber evidence="2 4">3.6.1.7</ecNumber>
    </recommendedName>
</protein>
<dbReference type="PROSITE" id="PS00151">
    <property type="entry name" value="ACYLPHOSPHATASE_2"/>
    <property type="match status" value="1"/>
</dbReference>
<evidence type="ECO:0000259" key="6">
    <source>
        <dbReference type="PROSITE" id="PS51160"/>
    </source>
</evidence>
<dbReference type="Gene3D" id="3.30.70.100">
    <property type="match status" value="1"/>
</dbReference>
<organism evidence="7 8">
    <name type="scientific">Neoroseomonas alkaliterrae</name>
    <dbReference type="NCBI Taxonomy" id="1452450"/>
    <lineage>
        <taxon>Bacteria</taxon>
        <taxon>Pseudomonadati</taxon>
        <taxon>Pseudomonadota</taxon>
        <taxon>Alphaproteobacteria</taxon>
        <taxon>Acetobacterales</taxon>
        <taxon>Acetobacteraceae</taxon>
        <taxon>Neoroseomonas</taxon>
    </lineage>
</organism>
<dbReference type="NCBIfam" id="NF010996">
    <property type="entry name" value="PRK14421.1"/>
    <property type="match status" value="1"/>
</dbReference>
<dbReference type="Proteomes" id="UP000562254">
    <property type="component" value="Unassembled WGS sequence"/>
</dbReference>